<dbReference type="AlphaFoldDB" id="A0AAD3HCC4"/>
<accession>A0AAD3HCC4</accession>
<comment type="caution">
    <text evidence="2">The sequence shown here is derived from an EMBL/GenBank/DDBJ whole genome shotgun (WGS) entry which is preliminary data.</text>
</comment>
<sequence>MSSHMAVAIRSATESETFDLAGTSASTIESTIKSAFAEPLDLKDMIRLTFVTGAGKLGRSRYDENAARILTSTLRDLGYEEDRGASCVVECAGSFKSQHDTGKNLKTIVVFPKINLLTEAMHNLQLDQDKGPSILEDGSPEQLIAMASMNTFERMLDRECPSWTQKKACIAAIGEVKEIVQSLDNKLLHGTPLTDSEQEFYDTCDLTSLEQKENYVKSQMSKQVDDGKITSLEKKRLIAQVSEKLDNIGKEIKESAGKPKKLQKLQTQQQKLEERKEKLEDIRPCSPPPLKHQSSIDKLRKELAPLLKIEKEAKGRLLTIKETAAMTRKEEIEDEIVMMEANSMGWFEDDESFVLRVEASRAQGKKVVAKKVVKKAGGGGSGTNSKKPINWVVPGKKTASRPAAKKKASNTNAFAAMMMDSDSDSD</sequence>
<dbReference type="EMBL" id="BLLK01000062">
    <property type="protein sequence ID" value="GFH58622.1"/>
    <property type="molecule type" value="Genomic_DNA"/>
</dbReference>
<proteinExistence type="predicted"/>
<organism evidence="2 3">
    <name type="scientific">Chaetoceros tenuissimus</name>
    <dbReference type="NCBI Taxonomy" id="426638"/>
    <lineage>
        <taxon>Eukaryota</taxon>
        <taxon>Sar</taxon>
        <taxon>Stramenopiles</taxon>
        <taxon>Ochrophyta</taxon>
        <taxon>Bacillariophyta</taxon>
        <taxon>Coscinodiscophyceae</taxon>
        <taxon>Chaetocerotophycidae</taxon>
        <taxon>Chaetocerotales</taxon>
        <taxon>Chaetocerotaceae</taxon>
        <taxon>Chaetoceros</taxon>
    </lineage>
</organism>
<gene>
    <name evidence="2" type="ORF">CTEN210_15098</name>
</gene>
<keyword evidence="3" id="KW-1185">Reference proteome</keyword>
<dbReference type="Proteomes" id="UP001054902">
    <property type="component" value="Unassembled WGS sequence"/>
</dbReference>
<evidence type="ECO:0000256" key="1">
    <source>
        <dbReference type="SAM" id="MobiDB-lite"/>
    </source>
</evidence>
<evidence type="ECO:0000313" key="3">
    <source>
        <dbReference type="Proteomes" id="UP001054902"/>
    </source>
</evidence>
<name>A0AAD3HCC4_9STRA</name>
<protein>
    <submittedName>
        <fullName evidence="2">Uncharacterized protein</fullName>
    </submittedName>
</protein>
<feature type="region of interest" description="Disordered" evidence="1">
    <location>
        <begin position="371"/>
        <end position="426"/>
    </location>
</feature>
<evidence type="ECO:0000313" key="2">
    <source>
        <dbReference type="EMBL" id="GFH58622.1"/>
    </source>
</evidence>
<reference evidence="2 3" key="1">
    <citation type="journal article" date="2021" name="Sci. Rep.">
        <title>The genome of the diatom Chaetoceros tenuissimus carries an ancient integrated fragment of an extant virus.</title>
        <authorList>
            <person name="Hongo Y."/>
            <person name="Kimura K."/>
            <person name="Takaki Y."/>
            <person name="Yoshida Y."/>
            <person name="Baba S."/>
            <person name="Kobayashi G."/>
            <person name="Nagasaki K."/>
            <person name="Hano T."/>
            <person name="Tomaru Y."/>
        </authorList>
    </citation>
    <scope>NUCLEOTIDE SEQUENCE [LARGE SCALE GENOMIC DNA]</scope>
    <source>
        <strain evidence="2 3">NIES-3715</strain>
    </source>
</reference>